<dbReference type="Proteomes" id="UP001501470">
    <property type="component" value="Unassembled WGS sequence"/>
</dbReference>
<proteinExistence type="predicted"/>
<keyword evidence="1" id="KW-0732">Signal</keyword>
<sequence>MWRALPAGIVLLGTMLPAGPAAAAPCTGVTCVRYYADITVAATVDPATPVLAGVIHSYTVQVTNTGWRVGGNTAPRPGIGPDSGPVYVHLRRAPGELDILFTNDSGVPFDCFRWGSGAGHVVCHAESLPTGTTSQFTYYFQTPAVPGTYQFGIDVDSYQWTEYDETNNAVTLTYSVG</sequence>
<feature type="signal peptide" evidence="1">
    <location>
        <begin position="1"/>
        <end position="23"/>
    </location>
</feature>
<protein>
    <recommendedName>
        <fullName evidence="4">CARDB domain-containing protein</fullName>
    </recommendedName>
</protein>
<evidence type="ECO:0000313" key="2">
    <source>
        <dbReference type="EMBL" id="GAA1501687.1"/>
    </source>
</evidence>
<dbReference type="EMBL" id="BAAAQD010000001">
    <property type="protein sequence ID" value="GAA1501687.1"/>
    <property type="molecule type" value="Genomic_DNA"/>
</dbReference>
<accession>A0ABN1ZNY3</accession>
<feature type="chain" id="PRO_5046058396" description="CARDB domain-containing protein" evidence="1">
    <location>
        <begin position="24"/>
        <end position="177"/>
    </location>
</feature>
<dbReference type="InterPro" id="IPR013783">
    <property type="entry name" value="Ig-like_fold"/>
</dbReference>
<keyword evidence="3" id="KW-1185">Reference proteome</keyword>
<organism evidence="2 3">
    <name type="scientific">Dactylosporangium maewongense</name>
    <dbReference type="NCBI Taxonomy" id="634393"/>
    <lineage>
        <taxon>Bacteria</taxon>
        <taxon>Bacillati</taxon>
        <taxon>Actinomycetota</taxon>
        <taxon>Actinomycetes</taxon>
        <taxon>Micromonosporales</taxon>
        <taxon>Micromonosporaceae</taxon>
        <taxon>Dactylosporangium</taxon>
    </lineage>
</organism>
<reference evidence="2 3" key="1">
    <citation type="journal article" date="2019" name="Int. J. Syst. Evol. Microbiol.">
        <title>The Global Catalogue of Microorganisms (GCM) 10K type strain sequencing project: providing services to taxonomists for standard genome sequencing and annotation.</title>
        <authorList>
            <consortium name="The Broad Institute Genomics Platform"/>
            <consortium name="The Broad Institute Genome Sequencing Center for Infectious Disease"/>
            <person name="Wu L."/>
            <person name="Ma J."/>
        </authorList>
    </citation>
    <scope>NUCLEOTIDE SEQUENCE [LARGE SCALE GENOMIC DNA]</scope>
    <source>
        <strain evidence="2 3">JCM 15933</strain>
    </source>
</reference>
<evidence type="ECO:0000313" key="3">
    <source>
        <dbReference type="Proteomes" id="UP001501470"/>
    </source>
</evidence>
<gene>
    <name evidence="2" type="ORF">GCM10009827_011900</name>
</gene>
<evidence type="ECO:0008006" key="4">
    <source>
        <dbReference type="Google" id="ProtNLM"/>
    </source>
</evidence>
<name>A0ABN1ZNY3_9ACTN</name>
<evidence type="ECO:0000256" key="1">
    <source>
        <dbReference type="SAM" id="SignalP"/>
    </source>
</evidence>
<comment type="caution">
    <text evidence="2">The sequence shown here is derived from an EMBL/GenBank/DDBJ whole genome shotgun (WGS) entry which is preliminary data.</text>
</comment>
<dbReference type="Gene3D" id="2.60.40.10">
    <property type="entry name" value="Immunoglobulins"/>
    <property type="match status" value="1"/>
</dbReference>